<name>A0A3B3T4N2_9TELE</name>
<organism evidence="2 3">
    <name type="scientific">Paramormyrops kingsleyae</name>
    <dbReference type="NCBI Taxonomy" id="1676925"/>
    <lineage>
        <taxon>Eukaryota</taxon>
        <taxon>Metazoa</taxon>
        <taxon>Chordata</taxon>
        <taxon>Craniata</taxon>
        <taxon>Vertebrata</taxon>
        <taxon>Euteleostomi</taxon>
        <taxon>Actinopterygii</taxon>
        <taxon>Neopterygii</taxon>
        <taxon>Teleostei</taxon>
        <taxon>Osteoglossocephala</taxon>
        <taxon>Osteoglossomorpha</taxon>
        <taxon>Osteoglossiformes</taxon>
        <taxon>Mormyridae</taxon>
        <taxon>Paramormyrops</taxon>
    </lineage>
</organism>
<evidence type="ECO:0000313" key="3">
    <source>
        <dbReference type="Proteomes" id="UP000261540"/>
    </source>
</evidence>
<dbReference type="Gene3D" id="1.10.196.10">
    <property type="match status" value="1"/>
</dbReference>
<dbReference type="PANTHER" id="PTHR10845:SF245">
    <property type="entry name" value="REGULATOR OF G-PROTEIN SIGNALING 16"/>
    <property type="match status" value="1"/>
</dbReference>
<evidence type="ECO:0000313" key="2">
    <source>
        <dbReference type="Ensembl" id="ENSPKIP00000037281.1"/>
    </source>
</evidence>
<dbReference type="PROSITE" id="PS50132">
    <property type="entry name" value="RGS"/>
    <property type="match status" value="1"/>
</dbReference>
<dbReference type="InterPro" id="IPR036305">
    <property type="entry name" value="RGS_sf"/>
</dbReference>
<dbReference type="PANTHER" id="PTHR10845">
    <property type="entry name" value="REGULATOR OF G PROTEIN SIGNALING"/>
    <property type="match status" value="1"/>
</dbReference>
<evidence type="ECO:0000259" key="1">
    <source>
        <dbReference type="PROSITE" id="PS50132"/>
    </source>
</evidence>
<dbReference type="Ensembl" id="ENSPKIT00000018244.1">
    <property type="protein sequence ID" value="ENSPKIP00000037281.1"/>
    <property type="gene ID" value="ENSPKIG00000015525.1"/>
</dbReference>
<accession>A0A3B3T4N2</accession>
<dbReference type="FunFam" id="1.10.167.10:FF:000001">
    <property type="entry name" value="Putative regulator of g-protein signaling 12"/>
    <property type="match status" value="1"/>
</dbReference>
<dbReference type="InterPro" id="IPR024066">
    <property type="entry name" value="RGS_subdom1/3"/>
</dbReference>
<dbReference type="SMART" id="SM00315">
    <property type="entry name" value="RGS"/>
    <property type="match status" value="1"/>
</dbReference>
<feature type="domain" description="RGS" evidence="1">
    <location>
        <begin position="67"/>
        <end position="181"/>
    </location>
</feature>
<dbReference type="KEGG" id="pki:111834899"/>
<dbReference type="PRINTS" id="PR01301">
    <property type="entry name" value="RGSPROTEIN"/>
</dbReference>
<dbReference type="AlphaFoldDB" id="A0A3B3T4N2"/>
<dbReference type="Pfam" id="PF00615">
    <property type="entry name" value="RGS"/>
    <property type="match status" value="1"/>
</dbReference>
<reference evidence="2" key="2">
    <citation type="submission" date="2025-09" db="UniProtKB">
        <authorList>
            <consortium name="Ensembl"/>
        </authorList>
    </citation>
    <scope>IDENTIFICATION</scope>
</reference>
<dbReference type="Proteomes" id="UP000261540">
    <property type="component" value="Unplaced"/>
</dbReference>
<reference evidence="2" key="1">
    <citation type="submission" date="2025-08" db="UniProtKB">
        <authorList>
            <consortium name="Ensembl"/>
        </authorList>
    </citation>
    <scope>IDENTIFICATION</scope>
</reference>
<dbReference type="STRING" id="1676925.ENSPKIP00000037281"/>
<dbReference type="InterPro" id="IPR044926">
    <property type="entry name" value="RGS_subdomain_2"/>
</dbReference>
<proteinExistence type="predicted"/>
<dbReference type="SUPFAM" id="SSF48097">
    <property type="entry name" value="Regulator of G-protein signaling, RGS"/>
    <property type="match status" value="1"/>
</dbReference>
<dbReference type="GeneTree" id="ENSGT00940000164081"/>
<dbReference type="InterPro" id="IPR016137">
    <property type="entry name" value="RGS"/>
</dbReference>
<protein>
    <submittedName>
        <fullName evidence="2">Regulator of G protein signaling 16</fullName>
    </submittedName>
</protein>
<dbReference type="OrthoDB" id="196547at2759"/>
<dbReference type="Gene3D" id="1.10.167.10">
    <property type="entry name" value="Regulator of G-protein Signalling 4, domain 2"/>
    <property type="match status" value="1"/>
</dbReference>
<sequence length="190" mass="22485">MRAFPPDVNMRRGIASLPDTFRKRAKVLKANLSSFLKKTQWILSSHPYETDQLNSTTQVESLKWKGSFDRLLENKDGLLTFRAFLVSEYSEENIDFYLACEDYKSTKSPDKLKTKAKDIYEEFIQRDAPREVNIDQKTRDFSKNNLEECKRMCFDIAQLEVYTLMEKDCYPRFLRSATFKEREKYPKLLA</sequence>
<keyword evidence="3" id="KW-1185">Reference proteome</keyword>